<dbReference type="SUPFAM" id="SSF53335">
    <property type="entry name" value="S-adenosyl-L-methionine-dependent methyltransferases"/>
    <property type="match status" value="1"/>
</dbReference>
<keyword evidence="2" id="KW-1185">Reference proteome</keyword>
<dbReference type="InterPro" id="IPR029063">
    <property type="entry name" value="SAM-dependent_MTases_sf"/>
</dbReference>
<organism evidence="1 2">
    <name type="scientific">Desulforhabdus amnigena</name>
    <dbReference type="NCBI Taxonomy" id="40218"/>
    <lineage>
        <taxon>Bacteria</taxon>
        <taxon>Pseudomonadati</taxon>
        <taxon>Thermodesulfobacteriota</taxon>
        <taxon>Syntrophobacteria</taxon>
        <taxon>Syntrophobacterales</taxon>
        <taxon>Syntrophobacteraceae</taxon>
        <taxon>Desulforhabdus</taxon>
    </lineage>
</organism>
<dbReference type="GO" id="GO:0003676">
    <property type="term" value="F:nucleic acid binding"/>
    <property type="evidence" value="ECO:0007669"/>
    <property type="project" value="InterPro"/>
</dbReference>
<evidence type="ECO:0000313" key="1">
    <source>
        <dbReference type="EMBL" id="GLI35311.1"/>
    </source>
</evidence>
<reference evidence="1" key="1">
    <citation type="submission" date="2022-12" db="EMBL/GenBank/DDBJ databases">
        <title>Reference genome sequencing for broad-spectrum identification of bacterial and archaeal isolates by mass spectrometry.</title>
        <authorList>
            <person name="Sekiguchi Y."/>
            <person name="Tourlousse D.M."/>
        </authorList>
    </citation>
    <scope>NUCLEOTIDE SEQUENCE</scope>
    <source>
        <strain evidence="1">ASRB1</strain>
    </source>
</reference>
<dbReference type="GO" id="GO:0032259">
    <property type="term" value="P:methylation"/>
    <property type="evidence" value="ECO:0007669"/>
    <property type="project" value="InterPro"/>
</dbReference>
<accession>A0A9W6L9R9</accession>
<dbReference type="Gene3D" id="3.40.50.150">
    <property type="entry name" value="Vaccinia Virus protein VP39"/>
    <property type="match status" value="1"/>
</dbReference>
<proteinExistence type="predicted"/>
<evidence type="ECO:0000313" key="2">
    <source>
        <dbReference type="Proteomes" id="UP001144372"/>
    </source>
</evidence>
<dbReference type="InterPro" id="IPR002052">
    <property type="entry name" value="DNA_methylase_N6_adenine_CS"/>
</dbReference>
<evidence type="ECO:0008006" key="3">
    <source>
        <dbReference type="Google" id="ProtNLM"/>
    </source>
</evidence>
<dbReference type="EMBL" id="BSDR01000001">
    <property type="protein sequence ID" value="GLI35311.1"/>
    <property type="molecule type" value="Genomic_DNA"/>
</dbReference>
<dbReference type="PROSITE" id="PS00092">
    <property type="entry name" value="N6_MTASE"/>
    <property type="match status" value="1"/>
</dbReference>
<gene>
    <name evidence="1" type="ORF">DAMNIGENAA_27440</name>
</gene>
<name>A0A9W6L9R9_9BACT</name>
<dbReference type="GO" id="GO:0008168">
    <property type="term" value="F:methyltransferase activity"/>
    <property type="evidence" value="ECO:0007669"/>
    <property type="project" value="InterPro"/>
</dbReference>
<dbReference type="Proteomes" id="UP001144372">
    <property type="component" value="Unassembled WGS sequence"/>
</dbReference>
<dbReference type="AlphaFoldDB" id="A0A9W6L9R9"/>
<sequence>MFNARQLLGLELSARIISKITDERVRNALATNFSDLLRYQNMLCRYDTMALKSLDIFSVHGFPVGLIQCESNFLGIVEKGKNICVGSGGWKNITEKYRKAKAYCDDPFEVRHKGRNKEIIPIRGEWIGDRLNGGQVGRHRIVEIHCENSASVDLPESSLDAVLTDPPYFGNVQYAELMDFCYVWLRKLIGEKEKPFQHPSTRSQHELTGNVDMGRDLEYFTEGISSVFQRMAKALKPKAPLAFTYHHNTIEAYFPIAVAILDAGLVCSASLPCPAEMGASIHINGTGSSIIDTVFVCRKTGFVSKQSLPCLAAGVAGLVCQDLAELRKGNVKPSIGDTRCIAYGHLIRLAIWNLRSTWDNSTNTSKKLSAVADWLRAFGGWPKVERHLNELNGTCSHEPLLTVRENTMDYGVEYAHVSF</sequence>
<comment type="caution">
    <text evidence="1">The sequence shown here is derived from an EMBL/GenBank/DDBJ whole genome shotgun (WGS) entry which is preliminary data.</text>
</comment>
<protein>
    <recommendedName>
        <fullName evidence="3">DUF1156 domain-containing protein</fullName>
    </recommendedName>
</protein>